<name>A0AAV2J4N6_KNICA</name>
<gene>
    <name evidence="1" type="ORF">KC01_LOCUS4603</name>
</gene>
<dbReference type="Proteomes" id="UP001497482">
    <property type="component" value="Chromosome 11"/>
</dbReference>
<protein>
    <recommendedName>
        <fullName evidence="3">Secreted protein</fullName>
    </recommendedName>
</protein>
<evidence type="ECO:0000313" key="1">
    <source>
        <dbReference type="EMBL" id="CAL1572581.1"/>
    </source>
</evidence>
<sequence length="95" mass="11291">MDRVVLMKLSVIFQQQLLCLQSAESECLKAKERRIRQYAAARRRRLRRVMLMQRQINTVFLARMGTMSSKRSVWVRQKSDAWWRQVATTPTADYG</sequence>
<evidence type="ECO:0000313" key="2">
    <source>
        <dbReference type="Proteomes" id="UP001497482"/>
    </source>
</evidence>
<dbReference type="AlphaFoldDB" id="A0AAV2J4N6"/>
<proteinExistence type="predicted"/>
<evidence type="ECO:0008006" key="3">
    <source>
        <dbReference type="Google" id="ProtNLM"/>
    </source>
</evidence>
<organism evidence="1 2">
    <name type="scientific">Knipowitschia caucasica</name>
    <name type="common">Caucasian dwarf goby</name>
    <name type="synonym">Pomatoschistus caucasicus</name>
    <dbReference type="NCBI Taxonomy" id="637954"/>
    <lineage>
        <taxon>Eukaryota</taxon>
        <taxon>Metazoa</taxon>
        <taxon>Chordata</taxon>
        <taxon>Craniata</taxon>
        <taxon>Vertebrata</taxon>
        <taxon>Euteleostomi</taxon>
        <taxon>Actinopterygii</taxon>
        <taxon>Neopterygii</taxon>
        <taxon>Teleostei</taxon>
        <taxon>Neoteleostei</taxon>
        <taxon>Acanthomorphata</taxon>
        <taxon>Gobiaria</taxon>
        <taxon>Gobiiformes</taxon>
        <taxon>Gobioidei</taxon>
        <taxon>Gobiidae</taxon>
        <taxon>Gobiinae</taxon>
        <taxon>Knipowitschia</taxon>
    </lineage>
</organism>
<reference evidence="1 2" key="1">
    <citation type="submission" date="2024-04" db="EMBL/GenBank/DDBJ databases">
        <authorList>
            <person name="Waldvogel A.-M."/>
            <person name="Schoenle A."/>
        </authorList>
    </citation>
    <scope>NUCLEOTIDE SEQUENCE [LARGE SCALE GENOMIC DNA]</scope>
</reference>
<dbReference type="EMBL" id="OZ035833">
    <property type="protein sequence ID" value="CAL1572581.1"/>
    <property type="molecule type" value="Genomic_DNA"/>
</dbReference>
<keyword evidence="2" id="KW-1185">Reference proteome</keyword>
<accession>A0AAV2J4N6</accession>